<feature type="transmembrane region" description="Helical" evidence="6">
    <location>
        <begin position="150"/>
        <end position="171"/>
    </location>
</feature>
<feature type="transmembrane region" description="Helical" evidence="6">
    <location>
        <begin position="247"/>
        <end position="272"/>
    </location>
</feature>
<comment type="caution">
    <text evidence="7">The sequence shown here is derived from an EMBL/GenBank/DDBJ whole genome shotgun (WGS) entry which is preliminary data.</text>
</comment>
<protein>
    <recommendedName>
        <fullName evidence="9">YihY/virulence factor BrkB family protein</fullName>
    </recommendedName>
</protein>
<accession>A0ABQ3HI27</accession>
<feature type="transmembrane region" description="Helical" evidence="6">
    <location>
        <begin position="177"/>
        <end position="200"/>
    </location>
</feature>
<name>A0ABQ3HI27_9ACTN</name>
<feature type="transmembrane region" description="Helical" evidence="6">
    <location>
        <begin position="109"/>
        <end position="129"/>
    </location>
</feature>
<evidence type="ECO:0000256" key="1">
    <source>
        <dbReference type="ARBA" id="ARBA00004651"/>
    </source>
</evidence>
<dbReference type="InterPro" id="IPR017039">
    <property type="entry name" value="Virul_fac_BrkB"/>
</dbReference>
<gene>
    <name evidence="7" type="ORF">GCM10011376_07070</name>
</gene>
<keyword evidence="3 6" id="KW-0812">Transmembrane</keyword>
<keyword evidence="4 6" id="KW-1133">Transmembrane helix</keyword>
<feature type="transmembrane region" description="Helical" evidence="6">
    <location>
        <begin position="212"/>
        <end position="235"/>
    </location>
</feature>
<evidence type="ECO:0000313" key="7">
    <source>
        <dbReference type="EMBL" id="GHE16034.1"/>
    </source>
</evidence>
<organism evidence="7 8">
    <name type="scientific">Nocardioides flavus</name>
    <name type="common">ex Wang et al. 2016</name>
    <dbReference type="NCBI Taxonomy" id="2058780"/>
    <lineage>
        <taxon>Bacteria</taxon>
        <taxon>Bacillati</taxon>
        <taxon>Actinomycetota</taxon>
        <taxon>Actinomycetes</taxon>
        <taxon>Propionibacteriales</taxon>
        <taxon>Nocardioidaceae</taxon>
        <taxon>Nocardioides</taxon>
    </lineage>
</organism>
<keyword evidence="5 6" id="KW-0472">Membrane</keyword>
<dbReference type="Proteomes" id="UP000597341">
    <property type="component" value="Unassembled WGS sequence"/>
</dbReference>
<evidence type="ECO:0000256" key="2">
    <source>
        <dbReference type="ARBA" id="ARBA00022475"/>
    </source>
</evidence>
<dbReference type="EMBL" id="BNAD01000001">
    <property type="protein sequence ID" value="GHE16034.1"/>
    <property type="molecule type" value="Genomic_DNA"/>
</dbReference>
<evidence type="ECO:0000256" key="6">
    <source>
        <dbReference type="SAM" id="Phobius"/>
    </source>
</evidence>
<evidence type="ECO:0000256" key="5">
    <source>
        <dbReference type="ARBA" id="ARBA00023136"/>
    </source>
</evidence>
<keyword evidence="2" id="KW-1003">Cell membrane</keyword>
<dbReference type="Pfam" id="PF03631">
    <property type="entry name" value="Virul_fac_BrkB"/>
    <property type="match status" value="1"/>
</dbReference>
<proteinExistence type="predicted"/>
<evidence type="ECO:0000256" key="3">
    <source>
        <dbReference type="ARBA" id="ARBA00022692"/>
    </source>
</evidence>
<feature type="transmembrane region" description="Helical" evidence="6">
    <location>
        <begin position="51"/>
        <end position="72"/>
    </location>
</feature>
<sequence length="283" mass="29407">MSAPGPRSGRSGHSGPDAVLERGRQLLDRFEHTVPVRLVRLFVAIDGRDRILMLAGQAFIAVIPLLIVVATVSGTGGSSAVGSYLVRRFSLDGSAEESVRILFDRPPDATGGLTLLSLVVLAWTSNSFARSLQRTFAAAWDMPRSGFRGTVLRTAGLVVLLVVLFGASWLGNALEEGPALGVVVVTVQLAVVVGGWALASHLMLARRVPVRLLVPGAVASAVVQLVVGWGTAIWLPALVTRNADNYGVIGAALALVSWLIVVSASIVASAVLGRVLAPALGSG</sequence>
<dbReference type="RefSeq" id="WP_191277940.1">
    <property type="nucleotide sequence ID" value="NZ_BNAD01000001.1"/>
</dbReference>
<keyword evidence="8" id="KW-1185">Reference proteome</keyword>
<evidence type="ECO:0008006" key="9">
    <source>
        <dbReference type="Google" id="ProtNLM"/>
    </source>
</evidence>
<reference evidence="8" key="1">
    <citation type="journal article" date="2019" name="Int. J. Syst. Evol. Microbiol.">
        <title>The Global Catalogue of Microorganisms (GCM) 10K type strain sequencing project: providing services to taxonomists for standard genome sequencing and annotation.</title>
        <authorList>
            <consortium name="The Broad Institute Genomics Platform"/>
            <consortium name="The Broad Institute Genome Sequencing Center for Infectious Disease"/>
            <person name="Wu L."/>
            <person name="Ma J."/>
        </authorList>
    </citation>
    <scope>NUCLEOTIDE SEQUENCE [LARGE SCALE GENOMIC DNA]</scope>
    <source>
        <strain evidence="8">CGMCC 1.12791</strain>
    </source>
</reference>
<comment type="subcellular location">
    <subcellularLocation>
        <location evidence="1">Cell membrane</location>
        <topology evidence="1">Multi-pass membrane protein</topology>
    </subcellularLocation>
</comment>
<evidence type="ECO:0000313" key="8">
    <source>
        <dbReference type="Proteomes" id="UP000597341"/>
    </source>
</evidence>
<evidence type="ECO:0000256" key="4">
    <source>
        <dbReference type="ARBA" id="ARBA00022989"/>
    </source>
</evidence>